<gene>
    <name evidence="2" type="ORF">CmNV_017</name>
</gene>
<evidence type="ECO:0000313" key="3">
    <source>
        <dbReference type="Proteomes" id="UP000830962"/>
    </source>
</evidence>
<feature type="region of interest" description="Disordered" evidence="1">
    <location>
        <begin position="397"/>
        <end position="448"/>
    </location>
</feature>
<proteinExistence type="predicted"/>
<protein>
    <submittedName>
        <fullName evidence="2">P51</fullName>
    </submittedName>
</protein>
<reference evidence="2" key="1">
    <citation type="journal article" date="2021" name="Viruses">
        <title>Identification and Full Characterisation of Two Novel Crustacean Infecting Members of the Family Nudiviridae Provides Support for Two Subfamilies.</title>
        <authorList>
            <person name="Bateman K.S."/>
            <person name="Kerr R."/>
            <person name="Stentiford G.D."/>
            <person name="Bean T.P."/>
            <person name="Hooper C."/>
            <person name="Van Eynde B."/>
            <person name="Delbare D."/>
            <person name="Bojko J."/>
            <person name="Christiaens O."/>
            <person name="Taning C.N.T."/>
            <person name="Smagghe G."/>
            <person name="van Oers M.M."/>
            <person name="van Aerle R."/>
        </authorList>
    </citation>
    <scope>NUCLEOTIDE SEQUENCE</scope>
    <source>
        <strain evidence="2">AN2</strain>
    </source>
</reference>
<keyword evidence="3" id="KW-1185">Reference proteome</keyword>
<dbReference type="EMBL" id="MZ311578">
    <property type="protein sequence ID" value="UBZ25607.1"/>
    <property type="molecule type" value="Genomic_DNA"/>
</dbReference>
<accession>A0AAE8Y2I7</accession>
<organism evidence="2 3">
    <name type="scientific">Carcinus maenas nudivirus</name>
    <dbReference type="NCBI Taxonomy" id="2880837"/>
    <lineage>
        <taxon>Viruses</taxon>
        <taxon>Viruses incertae sedis</taxon>
        <taxon>Naldaviricetes</taxon>
        <taxon>Lefavirales</taxon>
        <taxon>Nudiviridae</taxon>
        <taxon>Gammanudivirus</taxon>
        <taxon>Gammanudivirus cameanadis</taxon>
    </lineage>
</organism>
<feature type="compositionally biased region" description="Acidic residues" evidence="1">
    <location>
        <begin position="405"/>
        <end position="415"/>
    </location>
</feature>
<dbReference type="Proteomes" id="UP000830962">
    <property type="component" value="Segment"/>
</dbReference>
<evidence type="ECO:0000256" key="1">
    <source>
        <dbReference type="SAM" id="MobiDB-lite"/>
    </source>
</evidence>
<sequence length="448" mass="51923">MDISFTYDKSTQCIITNTGVKCSVDNANTFTFENTKYVIYNYTTTLVKHKQNNLSVIENKYFDIPLCVEEKDGQESVIDIANVTQFQLQLLDKNGKQINVNSKLEDTFTRLKSNTIKRIAENGEAFNIDKNLKNVVDLLLNQIDNCDPQNMIKSLPVVTKLKKFYKPEEINVSTMLSDLTRYIIHHNTFSESIVDNRGLTIFPDIVFLLTLIGLLFNSRPIHVKGIPNLCSMNDLLNHNIIEMAYYIITMKLDKELFINERNKSATKIKKNLYQKYPILTKQRPLDVVIEQLGNNKAFKDDLDAVGINMYPYILLYSQSDKIRIKTVYREYKNSSVLENMGDQINWIHPDAFIEVLMKFSNAHSHDFCRYNTEIFATILSHFIVNTTDKPQIVRTRNKHNRYYDESDDDDEDDINDNTVKTPPKKVKINEITNTSSIEKTPVAEPMEY</sequence>
<evidence type="ECO:0000313" key="2">
    <source>
        <dbReference type="EMBL" id="UBZ25607.1"/>
    </source>
</evidence>
<name>A0AAE8Y2I7_9VIRU</name>